<evidence type="ECO:0000256" key="1">
    <source>
        <dbReference type="SAM" id="SignalP"/>
    </source>
</evidence>
<name>A0AA36EC88_LACSI</name>
<reference evidence="2" key="1">
    <citation type="submission" date="2023-04" db="EMBL/GenBank/DDBJ databases">
        <authorList>
            <person name="Vijverberg K."/>
            <person name="Xiong W."/>
            <person name="Schranz E."/>
        </authorList>
    </citation>
    <scope>NUCLEOTIDE SEQUENCE</scope>
</reference>
<feature type="chain" id="PRO_5041313662" evidence="1">
    <location>
        <begin position="16"/>
        <end position="175"/>
    </location>
</feature>
<evidence type="ECO:0000313" key="3">
    <source>
        <dbReference type="Proteomes" id="UP001177003"/>
    </source>
</evidence>
<dbReference type="EMBL" id="OX465082">
    <property type="protein sequence ID" value="CAI9291161.1"/>
    <property type="molecule type" value="Genomic_DNA"/>
</dbReference>
<protein>
    <submittedName>
        <fullName evidence="2">Uncharacterized protein</fullName>
    </submittedName>
</protein>
<dbReference type="AlphaFoldDB" id="A0AA36EC88"/>
<keyword evidence="1" id="KW-0732">Signal</keyword>
<sequence length="175" mass="20013">MLLIIGCSCLFHLFCYRGLQRWSTDFMNFCFEKTNSTKERLSPMVGGVGANVVDLEVIKRMSGVFGIFTTLHLETPAHDHRLLERNKERTIRMRGITALLRGNSKLNRIYPVKASWVATVTPKKVNDDGFEKKEEMKKEEVDPIVTFSKPPPMPPVLGPLVLFSLWETWSTPDDK</sequence>
<organism evidence="2 3">
    <name type="scientific">Lactuca saligna</name>
    <name type="common">Willowleaf lettuce</name>
    <dbReference type="NCBI Taxonomy" id="75948"/>
    <lineage>
        <taxon>Eukaryota</taxon>
        <taxon>Viridiplantae</taxon>
        <taxon>Streptophyta</taxon>
        <taxon>Embryophyta</taxon>
        <taxon>Tracheophyta</taxon>
        <taxon>Spermatophyta</taxon>
        <taxon>Magnoliopsida</taxon>
        <taxon>eudicotyledons</taxon>
        <taxon>Gunneridae</taxon>
        <taxon>Pentapetalae</taxon>
        <taxon>asterids</taxon>
        <taxon>campanulids</taxon>
        <taxon>Asterales</taxon>
        <taxon>Asteraceae</taxon>
        <taxon>Cichorioideae</taxon>
        <taxon>Cichorieae</taxon>
        <taxon>Lactucinae</taxon>
        <taxon>Lactuca</taxon>
    </lineage>
</organism>
<gene>
    <name evidence="2" type="ORF">LSALG_LOCUS30316</name>
</gene>
<keyword evidence="3" id="KW-1185">Reference proteome</keyword>
<proteinExistence type="predicted"/>
<feature type="signal peptide" evidence="1">
    <location>
        <begin position="1"/>
        <end position="15"/>
    </location>
</feature>
<accession>A0AA36EC88</accession>
<dbReference type="Proteomes" id="UP001177003">
    <property type="component" value="Chromosome 6"/>
</dbReference>
<evidence type="ECO:0000313" key="2">
    <source>
        <dbReference type="EMBL" id="CAI9291161.1"/>
    </source>
</evidence>